<accession>A0A024EIZ0</accession>
<dbReference type="HOGENOM" id="CLU_179317_0_0_6"/>
<evidence type="ECO:0000313" key="2">
    <source>
        <dbReference type="EMBL" id="AHZ72924.1"/>
    </source>
</evidence>
<organism evidence="2 3">
    <name type="scientific">Pseudomonas mandelii JR-1</name>
    <dbReference type="NCBI Taxonomy" id="1147786"/>
    <lineage>
        <taxon>Bacteria</taxon>
        <taxon>Pseudomonadati</taxon>
        <taxon>Pseudomonadota</taxon>
        <taxon>Gammaproteobacteria</taxon>
        <taxon>Pseudomonadales</taxon>
        <taxon>Pseudomonadaceae</taxon>
        <taxon>Pseudomonas</taxon>
    </lineage>
</organism>
<dbReference type="EMBL" id="CP005960">
    <property type="protein sequence ID" value="AHZ72924.1"/>
    <property type="molecule type" value="Genomic_DNA"/>
</dbReference>
<protein>
    <submittedName>
        <fullName evidence="2">Uncharacterized protein</fullName>
    </submittedName>
</protein>
<evidence type="ECO:0000256" key="1">
    <source>
        <dbReference type="SAM" id="MobiDB-lite"/>
    </source>
</evidence>
<reference evidence="2 3" key="1">
    <citation type="journal article" date="2012" name="J. Bacteriol.">
        <title>Genome sequence of cold-adapted Pseudomonas mandelii strain JR-1.</title>
        <authorList>
            <person name="Jang S.H."/>
            <person name="Kim J."/>
            <person name="Kim J."/>
            <person name="Hong S."/>
            <person name="Lee C."/>
        </authorList>
    </citation>
    <scope>NUCLEOTIDE SEQUENCE [LARGE SCALE GENOMIC DNA]</scope>
    <source>
        <strain evidence="2 3">JR-1</strain>
    </source>
</reference>
<proteinExistence type="predicted"/>
<name>A0A024EIZ0_9PSED</name>
<sequence>MEPVMSEDLKPPDLDAWQRLFEDKAYWQQSPDAHYSELLRVADDLLGQGAIDLEQWQTLKANAEQSHKDSPAVNVAQEVDDPEA</sequence>
<gene>
    <name evidence="2" type="ORF">OU5_5845</name>
</gene>
<dbReference type="AlphaFoldDB" id="A0A024EIZ0"/>
<evidence type="ECO:0000313" key="3">
    <source>
        <dbReference type="Proteomes" id="UP000026913"/>
    </source>
</evidence>
<dbReference type="KEGG" id="pman:OU5_5845"/>
<feature type="region of interest" description="Disordered" evidence="1">
    <location>
        <begin position="62"/>
        <end position="84"/>
    </location>
</feature>
<dbReference type="Proteomes" id="UP000026913">
    <property type="component" value="Chromosome"/>
</dbReference>